<evidence type="ECO:0000256" key="3">
    <source>
        <dbReference type="ARBA" id="ARBA00022692"/>
    </source>
</evidence>
<dbReference type="Pfam" id="PF00999">
    <property type="entry name" value="Na_H_Exchanger"/>
    <property type="match status" value="1"/>
</dbReference>
<evidence type="ECO:0000256" key="2">
    <source>
        <dbReference type="ARBA" id="ARBA00022448"/>
    </source>
</evidence>
<dbReference type="RefSeq" id="WP_309799455.1">
    <property type="nucleotide sequence ID" value="NZ_JAVDPW010000010.1"/>
</dbReference>
<evidence type="ECO:0000313" key="11">
    <source>
        <dbReference type="EMBL" id="MDR6292927.1"/>
    </source>
</evidence>
<feature type="domain" description="Cation/H+ exchanger transmembrane" evidence="10">
    <location>
        <begin position="36"/>
        <end position="429"/>
    </location>
</feature>
<accession>A0ABU1JWC4</accession>
<dbReference type="SUPFAM" id="SSF52402">
    <property type="entry name" value="Adenine nucleotide alpha hydrolases-like"/>
    <property type="match status" value="1"/>
</dbReference>
<evidence type="ECO:0000256" key="7">
    <source>
        <dbReference type="SAM" id="Phobius"/>
    </source>
</evidence>
<organism evidence="11 12">
    <name type="scientific">Inquilinus ginsengisoli</name>
    <dbReference type="NCBI Taxonomy" id="363840"/>
    <lineage>
        <taxon>Bacteria</taxon>
        <taxon>Pseudomonadati</taxon>
        <taxon>Pseudomonadota</taxon>
        <taxon>Alphaproteobacteria</taxon>
        <taxon>Rhodospirillales</taxon>
        <taxon>Rhodospirillaceae</taxon>
        <taxon>Inquilinus</taxon>
    </lineage>
</organism>
<feature type="transmembrane region" description="Helical" evidence="7">
    <location>
        <begin position="158"/>
        <end position="181"/>
    </location>
</feature>
<feature type="transmembrane region" description="Helical" evidence="7">
    <location>
        <begin position="95"/>
        <end position="116"/>
    </location>
</feature>
<feature type="signal peptide" evidence="8">
    <location>
        <begin position="1"/>
        <end position="17"/>
    </location>
</feature>
<feature type="transmembrane region" description="Helical" evidence="7">
    <location>
        <begin position="342"/>
        <end position="363"/>
    </location>
</feature>
<keyword evidence="6 7" id="KW-0472">Membrane</keyword>
<evidence type="ECO:0000256" key="8">
    <source>
        <dbReference type="SAM" id="SignalP"/>
    </source>
</evidence>
<dbReference type="CDD" id="cd00293">
    <property type="entry name" value="USP-like"/>
    <property type="match status" value="1"/>
</dbReference>
<reference evidence="11 12" key="1">
    <citation type="submission" date="2023-07" db="EMBL/GenBank/DDBJ databases">
        <title>Sorghum-associated microbial communities from plants grown in Nebraska, USA.</title>
        <authorList>
            <person name="Schachtman D."/>
        </authorList>
    </citation>
    <scope>NUCLEOTIDE SEQUENCE [LARGE SCALE GENOMIC DNA]</scope>
    <source>
        <strain evidence="11 12">584</strain>
    </source>
</reference>
<feature type="transmembrane region" description="Helical" evidence="7">
    <location>
        <begin position="263"/>
        <end position="283"/>
    </location>
</feature>
<sequence>MGVALAAVLLLPIAALAAEGRGGAPSTALFVAQIVLLMLVGRLFGEGMQRIGQPAVMGAIVGGILLGPSALGALWPDGQRMLFPSDPAQKAMIGGVAQFGVLMLLLLAGMEADLGLVRRVRRAAASVSLTGIAIPFACGFALGWFLPEGLQPDGGSRLITALFLGTALSISSVKIVAMVVREMGFVRRNVGQIILASAVIDDTLGWIIIAITFGLAGSGSLDLFAVGRTVVLTLLFIVASLTIGRRLVFWIIRWVNDRFRSELPVVTAVLVIMGGMALITDAIGVHDVLGAFMAGILVGESPILTRQIDEQIRGLTTALFMPVFFGLSGLEADLTILGDPRLLAIGLGIVAIASIGKFGGALLGGWFGGLSGREALALGFGMNARGSTEVIVASIGLSIGALSQDLFSMIVAMAVITTLIMPPTLRWSLRRLPVEAEEKQRLDREAFEAQAFAPNLERLLLAADDGPKGRFAARLAGLLAGSHRIAVTALMLRPEEGGKESARAERPDAIVAAQAEAGAARVAEGEMEGEGGAVDVVSIETEALSGDSVAAEAGKGYDLLMIGVEPTAARGGGFDPRVTELATGFHGPVAIAVARGVHQDDPLGGPLDILVPVNGTEVSRRAAEVAFALARAGNGSLHALYVATGQEGAARNRLLGPVPGEAGLKQLVPIAEHYGVTMKSSIRVDVAPADAILRQARRGRHTLIVMGVRQRAGDGLSFGEVADAVLESADRSILFVSQEG</sequence>
<feature type="transmembrane region" description="Helical" evidence="7">
    <location>
        <begin position="123"/>
        <end position="146"/>
    </location>
</feature>
<evidence type="ECO:0000256" key="5">
    <source>
        <dbReference type="ARBA" id="ARBA00023065"/>
    </source>
</evidence>
<dbReference type="InterPro" id="IPR006153">
    <property type="entry name" value="Cation/H_exchanger_TM"/>
</dbReference>
<evidence type="ECO:0000313" key="12">
    <source>
        <dbReference type="Proteomes" id="UP001262410"/>
    </source>
</evidence>
<evidence type="ECO:0000256" key="6">
    <source>
        <dbReference type="ARBA" id="ARBA00023136"/>
    </source>
</evidence>
<feature type="transmembrane region" description="Helical" evidence="7">
    <location>
        <begin position="56"/>
        <end position="75"/>
    </location>
</feature>
<dbReference type="Gene3D" id="1.20.1530.20">
    <property type="match status" value="1"/>
</dbReference>
<comment type="subcellular location">
    <subcellularLocation>
        <location evidence="1">Membrane</location>
        <topology evidence="1">Multi-pass membrane protein</topology>
    </subcellularLocation>
</comment>
<evidence type="ECO:0000256" key="1">
    <source>
        <dbReference type="ARBA" id="ARBA00004141"/>
    </source>
</evidence>
<feature type="chain" id="PRO_5047454283" evidence="8">
    <location>
        <begin position="18"/>
        <end position="740"/>
    </location>
</feature>
<keyword evidence="2" id="KW-0813">Transport</keyword>
<dbReference type="EMBL" id="JAVDPW010000010">
    <property type="protein sequence ID" value="MDR6292927.1"/>
    <property type="molecule type" value="Genomic_DNA"/>
</dbReference>
<dbReference type="InterPro" id="IPR038770">
    <property type="entry name" value="Na+/solute_symporter_sf"/>
</dbReference>
<keyword evidence="12" id="KW-1185">Reference proteome</keyword>
<dbReference type="Proteomes" id="UP001262410">
    <property type="component" value="Unassembled WGS sequence"/>
</dbReference>
<keyword evidence="3 7" id="KW-0812">Transmembrane</keyword>
<feature type="transmembrane region" description="Helical" evidence="7">
    <location>
        <begin position="193"/>
        <end position="217"/>
    </location>
</feature>
<evidence type="ECO:0000259" key="9">
    <source>
        <dbReference type="Pfam" id="PF00582"/>
    </source>
</evidence>
<proteinExistence type="predicted"/>
<gene>
    <name evidence="11" type="ORF">E9232_005472</name>
</gene>
<keyword evidence="4 7" id="KW-1133">Transmembrane helix</keyword>
<protein>
    <submittedName>
        <fullName evidence="11">Kef-type K+ transport system membrane component KefB/nucleotide-binding universal stress UspA family protein</fullName>
    </submittedName>
</protein>
<keyword evidence="5" id="KW-0406">Ion transport</keyword>
<feature type="domain" description="UspA" evidence="9">
    <location>
        <begin position="609"/>
        <end position="736"/>
    </location>
</feature>
<dbReference type="PANTHER" id="PTHR32468">
    <property type="entry name" value="CATION/H + ANTIPORTER"/>
    <property type="match status" value="1"/>
</dbReference>
<name>A0ABU1JWC4_9PROT</name>
<evidence type="ECO:0000259" key="10">
    <source>
        <dbReference type="Pfam" id="PF00999"/>
    </source>
</evidence>
<dbReference type="PANTHER" id="PTHR32468:SF0">
    <property type="entry name" value="K(+)_H(+) ANTIPORTER 1"/>
    <property type="match status" value="1"/>
</dbReference>
<dbReference type="InterPro" id="IPR006016">
    <property type="entry name" value="UspA"/>
</dbReference>
<dbReference type="InterPro" id="IPR050794">
    <property type="entry name" value="CPA2_transporter"/>
</dbReference>
<dbReference type="Pfam" id="PF00582">
    <property type="entry name" value="Usp"/>
    <property type="match status" value="1"/>
</dbReference>
<feature type="transmembrane region" description="Helical" evidence="7">
    <location>
        <begin position="223"/>
        <end position="243"/>
    </location>
</feature>
<feature type="transmembrane region" description="Helical" evidence="7">
    <location>
        <begin position="27"/>
        <end position="44"/>
    </location>
</feature>
<keyword evidence="8" id="KW-0732">Signal</keyword>
<comment type="caution">
    <text evidence="11">The sequence shown here is derived from an EMBL/GenBank/DDBJ whole genome shotgun (WGS) entry which is preliminary data.</text>
</comment>
<dbReference type="Gene3D" id="3.40.50.12370">
    <property type="match status" value="1"/>
</dbReference>
<evidence type="ECO:0000256" key="4">
    <source>
        <dbReference type="ARBA" id="ARBA00022989"/>
    </source>
</evidence>